<reference evidence="1 2" key="1">
    <citation type="submission" date="2021-07" db="EMBL/GenBank/DDBJ databases">
        <title>Paenibacillus radiodurans sp. nov., isolated from the southeastern edge of Tengger Desert.</title>
        <authorList>
            <person name="Zhang G."/>
        </authorList>
    </citation>
    <scope>NUCLEOTIDE SEQUENCE [LARGE SCALE GENOMIC DNA]</scope>
    <source>
        <strain evidence="1 2">DT7-4</strain>
    </source>
</reference>
<protein>
    <submittedName>
        <fullName evidence="1">Uncharacterized protein</fullName>
    </submittedName>
</protein>
<keyword evidence="2" id="KW-1185">Reference proteome</keyword>
<evidence type="ECO:0000313" key="1">
    <source>
        <dbReference type="EMBL" id="MBW7473985.1"/>
    </source>
</evidence>
<proteinExistence type="predicted"/>
<name>A0ABS7D271_9BACL</name>
<dbReference type="RefSeq" id="WP_219871239.1">
    <property type="nucleotide sequence ID" value="NZ_JAHZIJ010000002.1"/>
</dbReference>
<sequence length="75" mass="8410">MDEGYREREESNTEANDVRNKPLILEMNREKLKGVAVAIGITEEQSELASVPQSVEKTIIQIAESSINKMATNFD</sequence>
<gene>
    <name evidence="1" type="ORF">K0T92_04465</name>
</gene>
<evidence type="ECO:0000313" key="2">
    <source>
        <dbReference type="Proteomes" id="UP000812277"/>
    </source>
</evidence>
<dbReference type="EMBL" id="JAHZIJ010000002">
    <property type="protein sequence ID" value="MBW7473985.1"/>
    <property type="molecule type" value="Genomic_DNA"/>
</dbReference>
<comment type="caution">
    <text evidence="1">The sequence shown here is derived from an EMBL/GenBank/DDBJ whole genome shotgun (WGS) entry which is preliminary data.</text>
</comment>
<organism evidence="1 2">
    <name type="scientific">Paenibacillus oenotherae</name>
    <dbReference type="NCBI Taxonomy" id="1435645"/>
    <lineage>
        <taxon>Bacteria</taxon>
        <taxon>Bacillati</taxon>
        <taxon>Bacillota</taxon>
        <taxon>Bacilli</taxon>
        <taxon>Bacillales</taxon>
        <taxon>Paenibacillaceae</taxon>
        <taxon>Paenibacillus</taxon>
    </lineage>
</organism>
<dbReference type="Proteomes" id="UP000812277">
    <property type="component" value="Unassembled WGS sequence"/>
</dbReference>
<accession>A0ABS7D271</accession>